<evidence type="ECO:0000256" key="6">
    <source>
        <dbReference type="ARBA" id="ARBA00023180"/>
    </source>
</evidence>
<dbReference type="Pfam" id="PF00450">
    <property type="entry name" value="Peptidase_S10"/>
    <property type="match status" value="1"/>
</dbReference>
<evidence type="ECO:0008006" key="9">
    <source>
        <dbReference type="Google" id="ProtNLM"/>
    </source>
</evidence>
<reference evidence="7 8" key="1">
    <citation type="submission" date="2024-03" db="EMBL/GenBank/DDBJ databases">
        <title>Adaptation during the transition from Ophiocordyceps entomopathogen to insect associate is accompanied by gene loss and intensified selection.</title>
        <authorList>
            <person name="Ward C.M."/>
            <person name="Onetto C.A."/>
            <person name="Borneman A.R."/>
        </authorList>
    </citation>
    <scope>NUCLEOTIDE SEQUENCE [LARGE SCALE GENOMIC DNA]</scope>
    <source>
        <strain evidence="7">AWRI1</strain>
        <tissue evidence="7">Single Adult Female</tissue>
    </source>
</reference>
<name>A0AAN9Y9Q1_9HEMI</name>
<dbReference type="PANTHER" id="PTHR11802:SF472">
    <property type="entry name" value="SERINE CARBOXYPEPTIDASE CPVL-RELATED"/>
    <property type="match status" value="1"/>
</dbReference>
<protein>
    <recommendedName>
        <fullName evidence="9">Carboxypeptidase</fullName>
    </recommendedName>
</protein>
<comment type="caution">
    <text evidence="7">The sequence shown here is derived from an EMBL/GenBank/DDBJ whole genome shotgun (WGS) entry which is preliminary data.</text>
</comment>
<dbReference type="GO" id="GO:0004185">
    <property type="term" value="F:serine-type carboxypeptidase activity"/>
    <property type="evidence" value="ECO:0007669"/>
    <property type="project" value="InterPro"/>
</dbReference>
<proteinExistence type="inferred from homology"/>
<dbReference type="SUPFAM" id="SSF53474">
    <property type="entry name" value="alpha/beta-Hydrolases"/>
    <property type="match status" value="1"/>
</dbReference>
<dbReference type="GO" id="GO:0006508">
    <property type="term" value="P:proteolysis"/>
    <property type="evidence" value="ECO:0007669"/>
    <property type="project" value="UniProtKB-KW"/>
</dbReference>
<keyword evidence="4" id="KW-0732">Signal</keyword>
<evidence type="ECO:0000313" key="8">
    <source>
        <dbReference type="Proteomes" id="UP001367676"/>
    </source>
</evidence>
<keyword evidence="8" id="KW-1185">Reference proteome</keyword>
<evidence type="ECO:0000256" key="5">
    <source>
        <dbReference type="ARBA" id="ARBA00022801"/>
    </source>
</evidence>
<evidence type="ECO:0000256" key="1">
    <source>
        <dbReference type="ARBA" id="ARBA00009431"/>
    </source>
</evidence>
<dbReference type="Gene3D" id="3.40.50.1820">
    <property type="entry name" value="alpha/beta hydrolase"/>
    <property type="match status" value="1"/>
</dbReference>
<dbReference type="InterPro" id="IPR001563">
    <property type="entry name" value="Peptidase_S10"/>
</dbReference>
<comment type="similarity">
    <text evidence="1">Belongs to the peptidase S10 family.</text>
</comment>
<accession>A0AAN9Y9Q1</accession>
<keyword evidence="6" id="KW-0325">Glycoprotein</keyword>
<dbReference type="Proteomes" id="UP001367676">
    <property type="component" value="Unassembled WGS sequence"/>
</dbReference>
<keyword evidence="3" id="KW-0645">Protease</keyword>
<evidence type="ECO:0000256" key="4">
    <source>
        <dbReference type="ARBA" id="ARBA00022729"/>
    </source>
</evidence>
<dbReference type="PANTHER" id="PTHR11802">
    <property type="entry name" value="SERINE PROTEASE FAMILY S10 SERINE CARBOXYPEPTIDASE"/>
    <property type="match status" value="1"/>
</dbReference>
<dbReference type="InterPro" id="IPR029058">
    <property type="entry name" value="AB_hydrolase_fold"/>
</dbReference>
<organism evidence="7 8">
    <name type="scientific">Parthenolecanium corni</name>
    <dbReference type="NCBI Taxonomy" id="536013"/>
    <lineage>
        <taxon>Eukaryota</taxon>
        <taxon>Metazoa</taxon>
        <taxon>Ecdysozoa</taxon>
        <taxon>Arthropoda</taxon>
        <taxon>Hexapoda</taxon>
        <taxon>Insecta</taxon>
        <taxon>Pterygota</taxon>
        <taxon>Neoptera</taxon>
        <taxon>Paraneoptera</taxon>
        <taxon>Hemiptera</taxon>
        <taxon>Sternorrhyncha</taxon>
        <taxon>Coccoidea</taxon>
        <taxon>Coccidae</taxon>
        <taxon>Parthenolecanium</taxon>
    </lineage>
</organism>
<evidence type="ECO:0000256" key="2">
    <source>
        <dbReference type="ARBA" id="ARBA00022645"/>
    </source>
</evidence>
<dbReference type="EMBL" id="JBBCAQ010000004">
    <property type="protein sequence ID" value="KAK7604296.1"/>
    <property type="molecule type" value="Genomic_DNA"/>
</dbReference>
<evidence type="ECO:0000313" key="7">
    <source>
        <dbReference type="EMBL" id="KAK7604296.1"/>
    </source>
</evidence>
<gene>
    <name evidence="7" type="ORF">V9T40_004569</name>
</gene>
<keyword evidence="2" id="KW-0121">Carboxypeptidase</keyword>
<sequence length="461" mass="52317">MLLIFICLPALARCFFPIPQLDNIKEQPATSDAGEALFVTPYLDSAERIERAKQLAEVKPLAGQLKSYAGYFTVSREYNSNLFFWFFPSENKPASDPLVLWLHGGPGHSSLMGLFHENGPFTVVQGKAVLRNSTRWTLNYNVLYIDNPVGAGYSFTDSWYGYSRTVQDAADNLYEALRQFFTLFTDYRANKFVLTGQSYAGKYIPVLAKLIHQKNAEKLNQNQSVTINLAGLFIGCGYINPARQIRYADFVYEHGIVDWDDRQAIVAGERAAREAIEKDKYYVAWWHVAQIALKAALAGYRPPYDVRQPSIDFSDHEQTVEFVQKSRTRAAIHVGSQKFRGNARVVWFFRADLHKSAARQLSAMLDHYHVLLFAGQFDMIIPPSQTDEVIASLGWAKLNDFQNAERRTWHVRGKPAGYRKTFDNLELAFVREANHAVVGSQPAHLFDLLNKFCAKFNVTSA</sequence>
<dbReference type="PRINTS" id="PR00724">
    <property type="entry name" value="CRBOXYPTASEC"/>
</dbReference>
<keyword evidence="5" id="KW-0378">Hydrolase</keyword>
<evidence type="ECO:0000256" key="3">
    <source>
        <dbReference type="ARBA" id="ARBA00022670"/>
    </source>
</evidence>
<dbReference type="AlphaFoldDB" id="A0AAN9Y9Q1"/>